<dbReference type="AlphaFoldDB" id="A0A8X6X851"/>
<evidence type="ECO:0000313" key="7">
    <source>
        <dbReference type="Proteomes" id="UP000886998"/>
    </source>
</evidence>
<dbReference type="FunFam" id="1.10.150.570:FF:000001">
    <property type="entry name" value="tRNA uridine 5-carboxymethylaminomethyl modification enzyme MnmG"/>
    <property type="match status" value="1"/>
</dbReference>
<dbReference type="InterPro" id="IPR002218">
    <property type="entry name" value="MnmG-rel"/>
</dbReference>
<dbReference type="InterPro" id="IPR047001">
    <property type="entry name" value="MnmG_C_subdom"/>
</dbReference>
<dbReference type="SMART" id="SM01228">
    <property type="entry name" value="GIDA_assoc_3"/>
    <property type="match status" value="1"/>
</dbReference>
<comment type="similarity">
    <text evidence="2">Belongs to the MnmG family.</text>
</comment>
<dbReference type="InterPro" id="IPR036188">
    <property type="entry name" value="FAD/NAD-bd_sf"/>
</dbReference>
<dbReference type="OrthoDB" id="3329at2759"/>
<dbReference type="EMBL" id="BMAV01006673">
    <property type="protein sequence ID" value="GFY48848.1"/>
    <property type="molecule type" value="Genomic_DNA"/>
</dbReference>
<dbReference type="FunFam" id="3.50.50.60:FF:000002">
    <property type="entry name" value="tRNA uridine 5-carboxymethylaminomethyl modification enzyme MnmG"/>
    <property type="match status" value="1"/>
</dbReference>
<dbReference type="Proteomes" id="UP000886998">
    <property type="component" value="Unassembled WGS sequence"/>
</dbReference>
<feature type="domain" description="tRNA uridine 5-carboxymethylaminomethyl modification enzyme C-terminal subdomain" evidence="5">
    <location>
        <begin position="656"/>
        <end position="728"/>
    </location>
</feature>
<dbReference type="HAMAP" id="MF_00129">
    <property type="entry name" value="MnmG_GidA"/>
    <property type="match status" value="1"/>
</dbReference>
<dbReference type="Gene3D" id="1.10.150.570">
    <property type="entry name" value="GidA associated domain, C-terminal subdomain"/>
    <property type="match status" value="1"/>
</dbReference>
<comment type="cofactor">
    <cofactor evidence="1">
        <name>FAD</name>
        <dbReference type="ChEBI" id="CHEBI:57692"/>
    </cofactor>
</comment>
<proteinExistence type="inferred from homology"/>
<dbReference type="GO" id="GO:0005829">
    <property type="term" value="C:cytosol"/>
    <property type="evidence" value="ECO:0007669"/>
    <property type="project" value="TreeGrafter"/>
</dbReference>
<dbReference type="InterPro" id="IPR040131">
    <property type="entry name" value="MnmG_N"/>
</dbReference>
<dbReference type="GO" id="GO:0070899">
    <property type="term" value="P:mitochondrial tRNA wobble uridine modification"/>
    <property type="evidence" value="ECO:0007669"/>
    <property type="project" value="UniProtKB-ARBA"/>
</dbReference>
<dbReference type="SUPFAM" id="SSF51905">
    <property type="entry name" value="FAD/NAD(P)-binding domain"/>
    <property type="match status" value="1"/>
</dbReference>
<comment type="caution">
    <text evidence="6">The sequence shown here is derived from an EMBL/GenBank/DDBJ whole genome shotgun (WGS) entry which is preliminary data.</text>
</comment>
<dbReference type="GO" id="GO:0050660">
    <property type="term" value="F:flavin adenine dinucleotide binding"/>
    <property type="evidence" value="ECO:0007669"/>
    <property type="project" value="InterPro"/>
</dbReference>
<evidence type="ECO:0000256" key="3">
    <source>
        <dbReference type="ARBA" id="ARBA00022630"/>
    </source>
</evidence>
<dbReference type="PRINTS" id="PR00411">
    <property type="entry name" value="PNDRDTASEI"/>
</dbReference>
<dbReference type="InterPro" id="IPR044920">
    <property type="entry name" value="MnmG_C_subdom_sf"/>
</dbReference>
<organism evidence="6 7">
    <name type="scientific">Trichonephila inaurata madagascariensis</name>
    <dbReference type="NCBI Taxonomy" id="2747483"/>
    <lineage>
        <taxon>Eukaryota</taxon>
        <taxon>Metazoa</taxon>
        <taxon>Ecdysozoa</taxon>
        <taxon>Arthropoda</taxon>
        <taxon>Chelicerata</taxon>
        <taxon>Arachnida</taxon>
        <taxon>Araneae</taxon>
        <taxon>Araneomorphae</taxon>
        <taxon>Entelegynae</taxon>
        <taxon>Araneoidea</taxon>
        <taxon>Nephilidae</taxon>
        <taxon>Trichonephila</taxon>
        <taxon>Trichonephila inaurata</taxon>
    </lineage>
</organism>
<dbReference type="PANTHER" id="PTHR11806">
    <property type="entry name" value="GLUCOSE INHIBITED DIVISION PROTEIN A"/>
    <property type="match status" value="1"/>
</dbReference>
<evidence type="ECO:0000256" key="2">
    <source>
        <dbReference type="ARBA" id="ARBA00007653"/>
    </source>
</evidence>
<keyword evidence="4" id="KW-0274">FAD</keyword>
<dbReference type="Pfam" id="PF01134">
    <property type="entry name" value="GIDA"/>
    <property type="match status" value="1"/>
</dbReference>
<dbReference type="Pfam" id="PF21680">
    <property type="entry name" value="GIDA_C_1st"/>
    <property type="match status" value="1"/>
</dbReference>
<accession>A0A8X6X851</accession>
<gene>
    <name evidence="6" type="primary">MTO1</name>
    <name evidence="6" type="ORF">TNIN_229222</name>
</gene>
<evidence type="ECO:0000313" key="6">
    <source>
        <dbReference type="EMBL" id="GFY48848.1"/>
    </source>
</evidence>
<dbReference type="InterPro" id="IPR004416">
    <property type="entry name" value="MnmG"/>
</dbReference>
<dbReference type="PROSITE" id="PS01280">
    <property type="entry name" value="GIDA_1"/>
    <property type="match status" value="1"/>
</dbReference>
<dbReference type="PROSITE" id="PS01281">
    <property type="entry name" value="GIDA_2"/>
    <property type="match status" value="1"/>
</dbReference>
<dbReference type="NCBIfam" id="TIGR00136">
    <property type="entry name" value="mnmG_gidA"/>
    <property type="match status" value="1"/>
</dbReference>
<dbReference type="Pfam" id="PF13932">
    <property type="entry name" value="SAM_GIDA_C"/>
    <property type="match status" value="1"/>
</dbReference>
<keyword evidence="3" id="KW-0285">Flavoprotein</keyword>
<dbReference type="GO" id="GO:0030488">
    <property type="term" value="P:tRNA methylation"/>
    <property type="evidence" value="ECO:0007669"/>
    <property type="project" value="TreeGrafter"/>
</dbReference>
<dbReference type="InterPro" id="IPR020595">
    <property type="entry name" value="MnmG-rel_CS"/>
</dbReference>
<evidence type="ECO:0000256" key="1">
    <source>
        <dbReference type="ARBA" id="ARBA00001974"/>
    </source>
</evidence>
<evidence type="ECO:0000256" key="4">
    <source>
        <dbReference type="ARBA" id="ARBA00022827"/>
    </source>
</evidence>
<evidence type="ECO:0000259" key="5">
    <source>
        <dbReference type="SMART" id="SM01228"/>
    </source>
</evidence>
<dbReference type="Gene3D" id="3.50.50.60">
    <property type="entry name" value="FAD/NAD(P)-binding domain"/>
    <property type="match status" value="2"/>
</dbReference>
<dbReference type="PANTHER" id="PTHR11806:SF0">
    <property type="entry name" value="PROTEIN MTO1 HOMOLOG, MITOCHONDRIAL"/>
    <property type="match status" value="1"/>
</dbReference>
<dbReference type="InterPro" id="IPR049312">
    <property type="entry name" value="GIDA_C_N"/>
</dbReference>
<dbReference type="GO" id="GO:0005739">
    <property type="term" value="C:mitochondrion"/>
    <property type="evidence" value="ECO:0007669"/>
    <property type="project" value="GOC"/>
</dbReference>
<dbReference type="InterPro" id="IPR026904">
    <property type="entry name" value="MnmG_C"/>
</dbReference>
<dbReference type="FunFam" id="3.50.50.60:FF:000082">
    <property type="entry name" value="protein MTO1 homolog, mitochondrial isoform X1"/>
    <property type="match status" value="1"/>
</dbReference>
<name>A0A8X6X851_9ARAC</name>
<protein>
    <submittedName>
        <fullName evidence="6">Protein MTO1 homolog, mitochondrial</fullName>
    </submittedName>
</protein>
<sequence>MKQGGKSEAQGYVCDVLSHFAEMTERYTNKHDKQFSSNKEQQNGNEQNHVYLFTKFGYDVKSSASHEFVKISLKRNYFTLVCEGLKIMNNYQVHHKNFQLLHRIFSRFCSSKITYDVIVVGGGHAGTEAAASASRMGCNTLLLTHKLNTIGEMSCNPSFGGIGKGHLMKEIDALDGVCCRICDKSGIHYRTLNKAKGPAVWGPRAQIDRSLYKKFLQEDLFKTSNLKILSGSVEDLILKSEMQEGKIHRSVHGIKLNNGDLIFGKTVIITTGTFLRGTINIGLESRPAGRMDDEPSIGLAITLEKAGFKLGRLKTGTPPRLKASTIDYSEVQPMLPDNPPAPFSFLNSKVWIEPEDQVHTYLTFTTPEMAKIIKDNIHLNKHVKEEIQGPRYCPSIESKVLKFEEIPHQIWLEPEGLDSELVYPQGLSCTLPEDLQLQMLQCVPGLHNVTMTKPGYGVEYDFIDPRQLKPSLETLLIKNLFLAGQVNGTTGYEEAAAQGIIAGINAGCNVQKKDAFLIGRTEGYIGVLIDDLTTLGVTEPYRMFTSRAEFRVYLRPDNADLRLTEKGHKVGCVSKDRFKKYTCMKDFLNNSIETLKKYEKSAKEWEIVTKNPFKKNAFKMLAVPGFTFKKILQYLPLSVQKSDELPQVLNRLHIEALYEHSIEQQLDEMKKLKEDEELQIPEDIEHVINSIQLSNEVKEKLLEARPSTLGAAKRIPGITASALTALLYYVRRQKASCYE</sequence>
<reference evidence="6" key="1">
    <citation type="submission" date="2020-08" db="EMBL/GenBank/DDBJ databases">
        <title>Multicomponent nature underlies the extraordinary mechanical properties of spider dragline silk.</title>
        <authorList>
            <person name="Kono N."/>
            <person name="Nakamura H."/>
            <person name="Mori M."/>
            <person name="Yoshida Y."/>
            <person name="Ohtoshi R."/>
            <person name="Malay A.D."/>
            <person name="Moran D.A.P."/>
            <person name="Tomita M."/>
            <person name="Numata K."/>
            <person name="Arakawa K."/>
        </authorList>
    </citation>
    <scope>NUCLEOTIDE SEQUENCE</scope>
</reference>
<keyword evidence="7" id="KW-1185">Reference proteome</keyword>